<dbReference type="EC" id="6.3.4.15" evidence="3"/>
<keyword evidence="1 3" id="KW-0436">Ligase</keyword>
<dbReference type="Gene3D" id="3.30.930.10">
    <property type="entry name" value="Bira Bifunctional Protein, Domain 2"/>
    <property type="match status" value="1"/>
</dbReference>
<proteinExistence type="predicted"/>
<dbReference type="PROSITE" id="PS51733">
    <property type="entry name" value="BPL_LPL_CATALYTIC"/>
    <property type="match status" value="1"/>
</dbReference>
<dbReference type="InterPro" id="IPR045864">
    <property type="entry name" value="aa-tRNA-synth_II/BPL/LPL"/>
</dbReference>
<keyword evidence="4" id="KW-1185">Reference proteome</keyword>
<comment type="caution">
    <text evidence="3">The sequence shown here is derived from an EMBL/GenBank/DDBJ whole genome shotgun (WGS) entry which is preliminary data.</text>
</comment>
<evidence type="ECO:0000256" key="1">
    <source>
        <dbReference type="ARBA" id="ARBA00022598"/>
    </source>
</evidence>
<dbReference type="InterPro" id="IPR004143">
    <property type="entry name" value="BPL_LPL_catalytic"/>
</dbReference>
<accession>A0ABV5F8S2</accession>
<dbReference type="NCBIfam" id="TIGR00121">
    <property type="entry name" value="birA_ligase"/>
    <property type="match status" value="1"/>
</dbReference>
<dbReference type="Pfam" id="PF03099">
    <property type="entry name" value="BPL_LplA_LipB"/>
    <property type="match status" value="1"/>
</dbReference>
<evidence type="ECO:0000259" key="2">
    <source>
        <dbReference type="PROSITE" id="PS51733"/>
    </source>
</evidence>
<name>A0ABV5F8S2_9FLAO</name>
<dbReference type="PANTHER" id="PTHR12835:SF5">
    <property type="entry name" value="BIOTIN--PROTEIN LIGASE"/>
    <property type="match status" value="1"/>
</dbReference>
<evidence type="ECO:0000313" key="4">
    <source>
        <dbReference type="Proteomes" id="UP001589585"/>
    </source>
</evidence>
<protein>
    <submittedName>
        <fullName evidence="3">Biotin--[acetyl-CoA-carboxylase] ligase</fullName>
        <ecNumber evidence="3">6.3.4.15</ecNumber>
    </submittedName>
</protein>
<sequence>MRIIKLSAIDSTNSYLRRLGSEFVLDDYTIVSAEKQTEGRGQMGAVWDAEGSKNLTFSVFKDMSMLELDYPFLISIVASLSVFKALEDLNIPKLSVKWPNDILSANKKICGILIESVIKRNRLKSSIVGIGLNVNQTVFNNFTHASSLTLITGQVFDLEILLLAVIEKLKAYFCVLENGEHAILTAEYEKYLFRKDKPSSFKDAKGQIFTGIIKRVSPSGHLQVLVENRRIKEFDIKEITLLY</sequence>
<dbReference type="Proteomes" id="UP001589585">
    <property type="component" value="Unassembled WGS sequence"/>
</dbReference>
<dbReference type="EMBL" id="JBHMFC010000010">
    <property type="protein sequence ID" value="MFB9055774.1"/>
    <property type="molecule type" value="Genomic_DNA"/>
</dbReference>
<dbReference type="CDD" id="cd16442">
    <property type="entry name" value="BPL"/>
    <property type="match status" value="1"/>
</dbReference>
<dbReference type="PANTHER" id="PTHR12835">
    <property type="entry name" value="BIOTIN PROTEIN LIGASE"/>
    <property type="match status" value="1"/>
</dbReference>
<dbReference type="SUPFAM" id="SSF55681">
    <property type="entry name" value="Class II aaRS and biotin synthetases"/>
    <property type="match status" value="1"/>
</dbReference>
<feature type="domain" description="BPL/LPL catalytic" evidence="2">
    <location>
        <begin position="1"/>
        <end position="177"/>
    </location>
</feature>
<dbReference type="InterPro" id="IPR004408">
    <property type="entry name" value="Biotin_CoA_COase_ligase"/>
</dbReference>
<dbReference type="GO" id="GO:0004077">
    <property type="term" value="F:biotin--[biotin carboxyl-carrier protein] ligase activity"/>
    <property type="evidence" value="ECO:0007669"/>
    <property type="project" value="UniProtKB-EC"/>
</dbReference>
<dbReference type="RefSeq" id="WP_379859965.1">
    <property type="nucleotide sequence ID" value="NZ_JBHMFC010000010.1"/>
</dbReference>
<reference evidence="3 4" key="1">
    <citation type="submission" date="2024-09" db="EMBL/GenBank/DDBJ databases">
        <authorList>
            <person name="Sun Q."/>
            <person name="Mori K."/>
        </authorList>
    </citation>
    <scope>NUCLEOTIDE SEQUENCE [LARGE SCALE GENOMIC DNA]</scope>
    <source>
        <strain evidence="3 4">CECT 8622</strain>
    </source>
</reference>
<organism evidence="3 4">
    <name type="scientific">Mariniflexile ostreae</name>
    <dbReference type="NCBI Taxonomy" id="1520892"/>
    <lineage>
        <taxon>Bacteria</taxon>
        <taxon>Pseudomonadati</taxon>
        <taxon>Bacteroidota</taxon>
        <taxon>Flavobacteriia</taxon>
        <taxon>Flavobacteriales</taxon>
        <taxon>Flavobacteriaceae</taxon>
        <taxon>Mariniflexile</taxon>
    </lineage>
</organism>
<evidence type="ECO:0000313" key="3">
    <source>
        <dbReference type="EMBL" id="MFB9055774.1"/>
    </source>
</evidence>
<gene>
    <name evidence="3" type="ORF">ACFFU9_03375</name>
</gene>